<evidence type="ECO:0000313" key="2">
    <source>
        <dbReference type="Proteomes" id="UP001164539"/>
    </source>
</evidence>
<organism evidence="1 2">
    <name type="scientific">Melia azedarach</name>
    <name type="common">Chinaberry tree</name>
    <dbReference type="NCBI Taxonomy" id="155640"/>
    <lineage>
        <taxon>Eukaryota</taxon>
        <taxon>Viridiplantae</taxon>
        <taxon>Streptophyta</taxon>
        <taxon>Embryophyta</taxon>
        <taxon>Tracheophyta</taxon>
        <taxon>Spermatophyta</taxon>
        <taxon>Magnoliopsida</taxon>
        <taxon>eudicotyledons</taxon>
        <taxon>Gunneridae</taxon>
        <taxon>Pentapetalae</taxon>
        <taxon>rosids</taxon>
        <taxon>malvids</taxon>
        <taxon>Sapindales</taxon>
        <taxon>Meliaceae</taxon>
        <taxon>Melia</taxon>
    </lineage>
</organism>
<dbReference type="Proteomes" id="UP001164539">
    <property type="component" value="Chromosome 12"/>
</dbReference>
<name>A0ACC1WZP2_MELAZ</name>
<reference evidence="1 2" key="1">
    <citation type="journal article" date="2023" name="Science">
        <title>Complex scaffold remodeling in plant triterpene biosynthesis.</title>
        <authorList>
            <person name="De La Pena R."/>
            <person name="Hodgson H."/>
            <person name="Liu J.C."/>
            <person name="Stephenson M.J."/>
            <person name="Martin A.C."/>
            <person name="Owen C."/>
            <person name="Harkess A."/>
            <person name="Leebens-Mack J."/>
            <person name="Jimenez L.E."/>
            <person name="Osbourn A."/>
            <person name="Sattely E.S."/>
        </authorList>
    </citation>
    <scope>NUCLEOTIDE SEQUENCE [LARGE SCALE GENOMIC DNA]</scope>
    <source>
        <strain evidence="2">cv. JPN11</strain>
        <tissue evidence="1">Leaf</tissue>
    </source>
</reference>
<dbReference type="EMBL" id="CM051405">
    <property type="protein sequence ID" value="KAJ4704553.1"/>
    <property type="molecule type" value="Genomic_DNA"/>
</dbReference>
<protein>
    <submittedName>
        <fullName evidence="1">Copper transporter</fullName>
    </submittedName>
</protein>
<comment type="caution">
    <text evidence="1">The sequence shown here is derived from an EMBL/GenBank/DDBJ whole genome shotgun (WGS) entry which is preliminary data.</text>
</comment>
<accession>A0ACC1WZP2</accession>
<proteinExistence type="predicted"/>
<evidence type="ECO:0000313" key="1">
    <source>
        <dbReference type="EMBL" id="KAJ4704553.1"/>
    </source>
</evidence>
<sequence length="161" mass="17720">MMMMTVASHDIQGSVITEAWNTTGLHIHRKTLTHLTFFWGHKTEVLFHGWPGSSTGMYVLALIFIFVLAVVVEWLNHCKLIKPGANRIAFGFFKAAVHAVRVGMAYMVMLAVMSFNGGIFLAAVFGHAVGYLLFGTRVVFNNSGGSESDSRKSSDLPRPKS</sequence>
<keyword evidence="2" id="KW-1185">Reference proteome</keyword>
<gene>
    <name evidence="1" type="ORF">OWV82_021446</name>
</gene>